<dbReference type="Proteomes" id="UP000789595">
    <property type="component" value="Unassembled WGS sequence"/>
</dbReference>
<feature type="region of interest" description="Disordered" evidence="1">
    <location>
        <begin position="437"/>
        <end position="456"/>
    </location>
</feature>
<feature type="compositionally biased region" description="Basic and acidic residues" evidence="1">
    <location>
        <begin position="264"/>
        <end position="273"/>
    </location>
</feature>
<accession>A0A8J2SF93</accession>
<gene>
    <name evidence="2" type="ORF">PECAL_3P06910</name>
</gene>
<feature type="compositionally biased region" description="Basic and acidic residues" evidence="1">
    <location>
        <begin position="333"/>
        <end position="344"/>
    </location>
</feature>
<protein>
    <submittedName>
        <fullName evidence="2">Uncharacterized protein</fullName>
    </submittedName>
</protein>
<dbReference type="AlphaFoldDB" id="A0A8J2SF93"/>
<feature type="region of interest" description="Disordered" evidence="1">
    <location>
        <begin position="332"/>
        <end position="371"/>
    </location>
</feature>
<feature type="compositionally biased region" description="Basic and acidic residues" evidence="1">
    <location>
        <begin position="217"/>
        <end position="228"/>
    </location>
</feature>
<comment type="caution">
    <text evidence="2">The sequence shown here is derived from an EMBL/GenBank/DDBJ whole genome shotgun (WGS) entry which is preliminary data.</text>
</comment>
<sequence>MALLADTPVALPVSAPQDAYNNYEQRPLHSPPQATPSSYGNAMPKRARAGSVSRSRTNSVDLSLSSRLRSASELEKAGLVSSTQKGALKDLIIFGDEALRGALDDYHQGDAERLERLVKQGYLDRSRGVNVSTVESRPREGSIDLLAELDLDSTAEVLFAARRPPPSAELFSTDDQLMGFDMEMPTLSSGLLGEDDLFSERKRRARLGSVGSFGSARSDDGGRPRPRCDSLASEPEVEEPPPQQRTQRTAARHALSGAPKRRSRRDDRPRASDAHPGPDQPVARFRGTVAATVADPPGARLLDPGPAPAYELLVNFPRAKSRTQLHCVMCGRRPRDANPREPLPERAPPQPRNPRLDGMGDDRDDVQPGAERTLGGSVIIPRQNKDVCRECDKALWRHCASDIHFKWCKGCKRFRNLVAFAEKLAASKCDRCRERGRQGYMRRKGGGPSPPTSPRH</sequence>
<evidence type="ECO:0000256" key="1">
    <source>
        <dbReference type="SAM" id="MobiDB-lite"/>
    </source>
</evidence>
<name>A0A8J2SF93_9STRA</name>
<keyword evidence="3" id="KW-1185">Reference proteome</keyword>
<proteinExistence type="predicted"/>
<organism evidence="2 3">
    <name type="scientific">Pelagomonas calceolata</name>
    <dbReference type="NCBI Taxonomy" id="35677"/>
    <lineage>
        <taxon>Eukaryota</taxon>
        <taxon>Sar</taxon>
        <taxon>Stramenopiles</taxon>
        <taxon>Ochrophyta</taxon>
        <taxon>Pelagophyceae</taxon>
        <taxon>Pelagomonadales</taxon>
        <taxon>Pelagomonadaceae</taxon>
        <taxon>Pelagomonas</taxon>
    </lineage>
</organism>
<evidence type="ECO:0000313" key="2">
    <source>
        <dbReference type="EMBL" id="CAH0370783.1"/>
    </source>
</evidence>
<feature type="region of interest" description="Disordered" evidence="1">
    <location>
        <begin position="16"/>
        <end position="58"/>
    </location>
</feature>
<reference evidence="2" key="1">
    <citation type="submission" date="2021-11" db="EMBL/GenBank/DDBJ databases">
        <authorList>
            <consortium name="Genoscope - CEA"/>
            <person name="William W."/>
        </authorList>
    </citation>
    <scope>NUCLEOTIDE SEQUENCE</scope>
</reference>
<dbReference type="EMBL" id="CAKKNE010000003">
    <property type="protein sequence ID" value="CAH0370783.1"/>
    <property type="molecule type" value="Genomic_DNA"/>
</dbReference>
<feature type="region of interest" description="Disordered" evidence="1">
    <location>
        <begin position="209"/>
        <end position="285"/>
    </location>
</feature>
<dbReference type="OrthoDB" id="237298at2759"/>
<evidence type="ECO:0000313" key="3">
    <source>
        <dbReference type="Proteomes" id="UP000789595"/>
    </source>
</evidence>